<keyword evidence="1 3" id="KW-0378">Hydrolase</keyword>
<dbReference type="SUPFAM" id="SSF53474">
    <property type="entry name" value="alpha/beta-Hydrolases"/>
    <property type="match status" value="1"/>
</dbReference>
<protein>
    <submittedName>
        <fullName evidence="3">Alpha/beta hydrolase</fullName>
    </submittedName>
</protein>
<dbReference type="GO" id="GO:0016787">
    <property type="term" value="F:hydrolase activity"/>
    <property type="evidence" value="ECO:0007669"/>
    <property type="project" value="UniProtKB-KW"/>
</dbReference>
<gene>
    <name evidence="3" type="ORF">EOE48_27075</name>
</gene>
<dbReference type="InterPro" id="IPR049492">
    <property type="entry name" value="BD-FAE-like_dom"/>
</dbReference>
<name>A0A437NSW3_9HYPH</name>
<accession>A0A437NSW3</accession>
<dbReference type="Gene3D" id="3.40.50.1820">
    <property type="entry name" value="alpha/beta hydrolase"/>
    <property type="match status" value="1"/>
</dbReference>
<dbReference type="EMBL" id="SACP01000048">
    <property type="protein sequence ID" value="RVU13119.1"/>
    <property type="molecule type" value="Genomic_DNA"/>
</dbReference>
<keyword evidence="4" id="KW-1185">Reference proteome</keyword>
<organism evidence="3 4">
    <name type="scientific">Methylobacterium oryzihabitans</name>
    <dbReference type="NCBI Taxonomy" id="2499852"/>
    <lineage>
        <taxon>Bacteria</taxon>
        <taxon>Pseudomonadati</taxon>
        <taxon>Pseudomonadota</taxon>
        <taxon>Alphaproteobacteria</taxon>
        <taxon>Hyphomicrobiales</taxon>
        <taxon>Methylobacteriaceae</taxon>
        <taxon>Methylobacterium</taxon>
    </lineage>
</organism>
<dbReference type="Pfam" id="PF20434">
    <property type="entry name" value="BD-FAE"/>
    <property type="match status" value="1"/>
</dbReference>
<dbReference type="PANTHER" id="PTHR48081:SF6">
    <property type="entry name" value="PEPTIDASE S9 PROLYL OLIGOPEPTIDASE CATALYTIC DOMAIN-CONTAINING PROTEIN"/>
    <property type="match status" value="1"/>
</dbReference>
<dbReference type="RefSeq" id="WP_127733992.1">
    <property type="nucleotide sequence ID" value="NZ_SACP01000048.1"/>
</dbReference>
<sequence>MVLDRRGLLTGFAALSVGRAGTEAVAQDAPHREPPSGPVPLPAGAAGAEVIPLWPGLPPGGGGPDPSDPFDQSREGVVTAVARPCLIALRPARPNGAAVVVAAGGGYRRIDVGHEGVPVAQWLTSLGITAFVLVYRLPGEGWGAAADAPFQDAQRALRLVRARAGRYGLDPARIGGMGFSAGGHLMGWASACFGKTVYEPVDEDDAVSARPDLSALIYPVITLKAPFDRTSSRRVLVGERPTPVATATYSVEPHVRDTTPPTFLTQAADDPVAVVDNCLLMFSALRAVDVPTEMHLFEKGGHGFNLGVPGSPAAAWPGLFATWARRRGFLRG</sequence>
<dbReference type="PANTHER" id="PTHR48081">
    <property type="entry name" value="AB HYDROLASE SUPERFAMILY PROTEIN C4A8.06C"/>
    <property type="match status" value="1"/>
</dbReference>
<evidence type="ECO:0000259" key="2">
    <source>
        <dbReference type="Pfam" id="PF20434"/>
    </source>
</evidence>
<dbReference type="AlphaFoldDB" id="A0A437NSW3"/>
<dbReference type="Proteomes" id="UP000286997">
    <property type="component" value="Unassembled WGS sequence"/>
</dbReference>
<proteinExistence type="predicted"/>
<comment type="caution">
    <text evidence="3">The sequence shown here is derived from an EMBL/GenBank/DDBJ whole genome shotgun (WGS) entry which is preliminary data.</text>
</comment>
<dbReference type="InterPro" id="IPR050300">
    <property type="entry name" value="GDXG_lipolytic_enzyme"/>
</dbReference>
<feature type="domain" description="BD-FAE-like" evidence="2">
    <location>
        <begin position="98"/>
        <end position="278"/>
    </location>
</feature>
<evidence type="ECO:0000313" key="3">
    <source>
        <dbReference type="EMBL" id="RVU13119.1"/>
    </source>
</evidence>
<evidence type="ECO:0000313" key="4">
    <source>
        <dbReference type="Proteomes" id="UP000286997"/>
    </source>
</evidence>
<reference evidence="3 4" key="1">
    <citation type="submission" date="2019-01" db="EMBL/GenBank/DDBJ databases">
        <authorList>
            <person name="Chen W.-M."/>
        </authorList>
    </citation>
    <scope>NUCLEOTIDE SEQUENCE [LARGE SCALE GENOMIC DNA]</scope>
    <source>
        <strain evidence="3 4">TER-1</strain>
    </source>
</reference>
<dbReference type="InterPro" id="IPR029058">
    <property type="entry name" value="AB_hydrolase_fold"/>
</dbReference>
<evidence type="ECO:0000256" key="1">
    <source>
        <dbReference type="ARBA" id="ARBA00022801"/>
    </source>
</evidence>
<dbReference type="OrthoDB" id="9771666at2"/>